<comment type="subcellular location">
    <subcellularLocation>
        <location evidence="1">Cell outer membrane</location>
    </subcellularLocation>
</comment>
<evidence type="ECO:0000256" key="3">
    <source>
        <dbReference type="ARBA" id="ARBA00022729"/>
    </source>
</evidence>
<dbReference type="Proteomes" id="UP000318717">
    <property type="component" value="Unassembled WGS sequence"/>
</dbReference>
<dbReference type="PANTHER" id="PTHR38776">
    <property type="entry name" value="MLTA-INTERACTING PROTEIN-RELATED"/>
    <property type="match status" value="1"/>
</dbReference>
<evidence type="ECO:0000256" key="2">
    <source>
        <dbReference type="ARBA" id="ARBA00005722"/>
    </source>
</evidence>
<evidence type="ECO:0000313" key="7">
    <source>
        <dbReference type="EMBL" id="GEA49767.1"/>
    </source>
</evidence>
<accession>A0A4Y3HRX2</accession>
<evidence type="ECO:0000313" key="8">
    <source>
        <dbReference type="Proteomes" id="UP000318717"/>
    </source>
</evidence>
<keyword evidence="3 6" id="KW-0732">Signal</keyword>
<feature type="chain" id="PRO_5021349521" evidence="6">
    <location>
        <begin position="21"/>
        <end position="247"/>
    </location>
</feature>
<dbReference type="Pfam" id="PF06629">
    <property type="entry name" value="MipA"/>
    <property type="match status" value="1"/>
</dbReference>
<organism evidence="7 8">
    <name type="scientific">Vibrio inusitatus NBRC 102082</name>
    <dbReference type="NCBI Taxonomy" id="1219070"/>
    <lineage>
        <taxon>Bacteria</taxon>
        <taxon>Pseudomonadati</taxon>
        <taxon>Pseudomonadota</taxon>
        <taxon>Gammaproteobacteria</taxon>
        <taxon>Vibrionales</taxon>
        <taxon>Vibrionaceae</taxon>
        <taxon>Vibrio</taxon>
    </lineage>
</organism>
<reference evidence="7 8" key="1">
    <citation type="submission" date="2019-06" db="EMBL/GenBank/DDBJ databases">
        <title>Whole genome shotgun sequence of Vibrio inusitatus NBRC 102082.</title>
        <authorList>
            <person name="Hosoyama A."/>
            <person name="Uohara A."/>
            <person name="Ohji S."/>
            <person name="Ichikawa N."/>
        </authorList>
    </citation>
    <scope>NUCLEOTIDE SEQUENCE [LARGE SCALE GENOMIC DNA]</scope>
    <source>
        <strain evidence="7 8">NBRC 102082</strain>
    </source>
</reference>
<sequence length="247" mass="27236">MKRIGFSAALLILSSSPAVAGWSLGVGASYSPAVYKDTPSNQVVIPIIGYEGEHLYLRGFTAGYRIWERRSPHNIIFRLAYDPRTLQPSDSDDPIIRQVDKRKSTGLGGVTYQYANRSIGQFQVTFAGDIAGVHDGMYAETVYSVPIRTKKWMLTPSIGYSWNSSKLNNHLYGVSAEEAARISGLDEFTPDGDGQFFLGLRGLYKFTDHILATAGVRYTNLEGDLEDSPLLEKTDSFGVNIGLVYAF</sequence>
<proteinExistence type="inferred from homology"/>
<comment type="caution">
    <text evidence="7">The sequence shown here is derived from an EMBL/GenBank/DDBJ whole genome shotgun (WGS) entry which is preliminary data.</text>
</comment>
<dbReference type="GO" id="GO:0009252">
    <property type="term" value="P:peptidoglycan biosynthetic process"/>
    <property type="evidence" value="ECO:0007669"/>
    <property type="project" value="TreeGrafter"/>
</dbReference>
<evidence type="ECO:0000256" key="4">
    <source>
        <dbReference type="ARBA" id="ARBA00023136"/>
    </source>
</evidence>
<keyword evidence="4" id="KW-0472">Membrane</keyword>
<comment type="similarity">
    <text evidence="2">Belongs to the MipA/OmpV family.</text>
</comment>
<keyword evidence="8" id="KW-1185">Reference proteome</keyword>
<dbReference type="AlphaFoldDB" id="A0A4Y3HRX2"/>
<dbReference type="GO" id="GO:0009279">
    <property type="term" value="C:cell outer membrane"/>
    <property type="evidence" value="ECO:0007669"/>
    <property type="project" value="UniProtKB-SubCell"/>
</dbReference>
<feature type="signal peptide" evidence="6">
    <location>
        <begin position="1"/>
        <end position="20"/>
    </location>
</feature>
<gene>
    <name evidence="7" type="primary">mipA</name>
    <name evidence="7" type="ORF">VIN01S_05710</name>
</gene>
<keyword evidence="5" id="KW-0998">Cell outer membrane</keyword>
<dbReference type="PANTHER" id="PTHR38776:SF1">
    <property type="entry name" value="MLTA-INTERACTING PROTEIN-RELATED"/>
    <property type="match status" value="1"/>
</dbReference>
<dbReference type="OrthoDB" id="5295915at2"/>
<dbReference type="EMBL" id="BJLF01000002">
    <property type="protein sequence ID" value="GEA49767.1"/>
    <property type="molecule type" value="Genomic_DNA"/>
</dbReference>
<name>A0A4Y3HRX2_9VIBR</name>
<evidence type="ECO:0000256" key="6">
    <source>
        <dbReference type="SAM" id="SignalP"/>
    </source>
</evidence>
<evidence type="ECO:0000256" key="1">
    <source>
        <dbReference type="ARBA" id="ARBA00004442"/>
    </source>
</evidence>
<protein>
    <submittedName>
        <fullName evidence="7">Scaffold protein</fullName>
    </submittedName>
</protein>
<dbReference type="InterPro" id="IPR010583">
    <property type="entry name" value="MipA"/>
</dbReference>
<dbReference type="RefSeq" id="WP_141344111.1">
    <property type="nucleotide sequence ID" value="NZ_BJLF01000002.1"/>
</dbReference>
<evidence type="ECO:0000256" key="5">
    <source>
        <dbReference type="ARBA" id="ARBA00023237"/>
    </source>
</evidence>